<dbReference type="Pfam" id="PF13579">
    <property type="entry name" value="Glyco_trans_4_4"/>
    <property type="match status" value="1"/>
</dbReference>
<evidence type="ECO:0000313" key="5">
    <source>
        <dbReference type="EMBL" id="GAA1069664.1"/>
    </source>
</evidence>
<protein>
    <submittedName>
        <fullName evidence="5">Glycosyltransferase family 4 protein</fullName>
    </submittedName>
</protein>
<evidence type="ECO:0000256" key="1">
    <source>
        <dbReference type="ARBA" id="ARBA00022676"/>
    </source>
</evidence>
<reference evidence="6" key="1">
    <citation type="journal article" date="2019" name="Int. J. Syst. Evol. Microbiol.">
        <title>The Global Catalogue of Microorganisms (GCM) 10K type strain sequencing project: providing services to taxonomists for standard genome sequencing and annotation.</title>
        <authorList>
            <consortium name="The Broad Institute Genomics Platform"/>
            <consortium name="The Broad Institute Genome Sequencing Center for Infectious Disease"/>
            <person name="Wu L."/>
            <person name="Ma J."/>
        </authorList>
    </citation>
    <scope>NUCLEOTIDE SEQUENCE [LARGE SCALE GENOMIC DNA]</scope>
    <source>
        <strain evidence="6">JCM 13004</strain>
    </source>
</reference>
<evidence type="ECO:0000256" key="2">
    <source>
        <dbReference type="ARBA" id="ARBA00022679"/>
    </source>
</evidence>
<proteinExistence type="predicted"/>
<dbReference type="Proteomes" id="UP001500037">
    <property type="component" value="Unassembled WGS sequence"/>
</dbReference>
<sequence length="401" mass="43092">MPDARLPDAPAAGPPPLPRLRGPGGRPLRVAHLTTVDMSLHLLLAAELRADVEAGLETFALSAPGPYVPQIERLGVRHLALPSLTRAWRPGRDLAAAGELLAALRRLRPDVLHTHNPKTGVLGRVLGRLAGVPVLVNTCHGLWAQAHDPFVKRALVLGAEHVAARFSHAELYQNAEDRATLASTVPARRSRLVGNGIELARFTADPADRARIRAELKVAPGELLVGAVGRRVAEKGVAEFAAAARALAGRARFVWIGPQDPDKPDAHRTDEDAVEFLGRRTDLPALYAAMDVFALPSYREGFSRSAMEAAASGLPMVLSDIRGCREIGRHDTELLLTPAGHPGALTAALDRLITDPELRARLGAAARARAHLAFDQRAVARISLETYAAVARARHLPWRTV</sequence>
<name>A0ABP4DS16_9ACTN</name>
<feature type="region of interest" description="Disordered" evidence="3">
    <location>
        <begin position="1"/>
        <end position="25"/>
    </location>
</feature>
<dbReference type="EMBL" id="BAAALF010000342">
    <property type="protein sequence ID" value="GAA1069664.1"/>
    <property type="molecule type" value="Genomic_DNA"/>
</dbReference>
<dbReference type="PANTHER" id="PTHR45947">
    <property type="entry name" value="SULFOQUINOVOSYL TRANSFERASE SQD2"/>
    <property type="match status" value="1"/>
</dbReference>
<dbReference type="InterPro" id="IPR028098">
    <property type="entry name" value="Glyco_trans_4-like_N"/>
</dbReference>
<dbReference type="Pfam" id="PF13692">
    <property type="entry name" value="Glyco_trans_1_4"/>
    <property type="match status" value="1"/>
</dbReference>
<evidence type="ECO:0000256" key="3">
    <source>
        <dbReference type="SAM" id="MobiDB-lite"/>
    </source>
</evidence>
<dbReference type="RefSeq" id="WP_344446987.1">
    <property type="nucleotide sequence ID" value="NZ_BAAALF010000342.1"/>
</dbReference>
<keyword evidence="1" id="KW-0328">Glycosyltransferase</keyword>
<evidence type="ECO:0000259" key="4">
    <source>
        <dbReference type="Pfam" id="PF13579"/>
    </source>
</evidence>
<dbReference type="InterPro" id="IPR050194">
    <property type="entry name" value="Glycosyltransferase_grp1"/>
</dbReference>
<dbReference type="SUPFAM" id="SSF53756">
    <property type="entry name" value="UDP-Glycosyltransferase/glycogen phosphorylase"/>
    <property type="match status" value="1"/>
</dbReference>
<organism evidence="5 6">
    <name type="scientific">Kitasatospora nipponensis</name>
    <dbReference type="NCBI Taxonomy" id="258049"/>
    <lineage>
        <taxon>Bacteria</taxon>
        <taxon>Bacillati</taxon>
        <taxon>Actinomycetota</taxon>
        <taxon>Actinomycetes</taxon>
        <taxon>Kitasatosporales</taxon>
        <taxon>Streptomycetaceae</taxon>
        <taxon>Kitasatospora</taxon>
    </lineage>
</organism>
<feature type="compositionally biased region" description="Low complexity" evidence="3">
    <location>
        <begin position="1"/>
        <end position="11"/>
    </location>
</feature>
<gene>
    <name evidence="5" type="ORF">GCM10009665_77200</name>
</gene>
<keyword evidence="2" id="KW-0808">Transferase</keyword>
<feature type="domain" description="Glycosyltransferase subfamily 4-like N-terminal" evidence="4">
    <location>
        <begin position="44"/>
        <end position="196"/>
    </location>
</feature>
<dbReference type="PANTHER" id="PTHR45947:SF3">
    <property type="entry name" value="SULFOQUINOVOSYL TRANSFERASE SQD2"/>
    <property type="match status" value="1"/>
</dbReference>
<accession>A0ABP4DS16</accession>
<evidence type="ECO:0000313" key="6">
    <source>
        <dbReference type="Proteomes" id="UP001500037"/>
    </source>
</evidence>
<dbReference type="Gene3D" id="3.40.50.2000">
    <property type="entry name" value="Glycogen Phosphorylase B"/>
    <property type="match status" value="2"/>
</dbReference>
<comment type="caution">
    <text evidence="5">The sequence shown here is derived from an EMBL/GenBank/DDBJ whole genome shotgun (WGS) entry which is preliminary data.</text>
</comment>
<keyword evidence="6" id="KW-1185">Reference proteome</keyword>